<reference evidence="13" key="1">
    <citation type="submission" date="2018-11" db="EMBL/GenBank/DDBJ databases">
        <authorList>
            <person name="Alioto T."/>
            <person name="Alioto T."/>
        </authorList>
    </citation>
    <scope>NUCLEOTIDE SEQUENCE</scope>
</reference>
<protein>
    <recommendedName>
        <fullName evidence="4">Cilia- and flagella-associated protein 36</fullName>
    </recommendedName>
    <alternativeName>
        <fullName evidence="9">Coiled-coil domain-containing protein 104</fullName>
    </alternativeName>
</protein>
<feature type="compositionally biased region" description="Basic and acidic residues" evidence="11">
    <location>
        <begin position="372"/>
        <end position="384"/>
    </location>
</feature>
<feature type="domain" description="BART" evidence="12">
    <location>
        <begin position="4"/>
        <end position="119"/>
    </location>
</feature>
<evidence type="ECO:0000313" key="13">
    <source>
        <dbReference type="EMBL" id="VDH98017.1"/>
    </source>
</evidence>
<evidence type="ECO:0000256" key="5">
    <source>
        <dbReference type="ARBA" id="ARBA00022490"/>
    </source>
</evidence>
<feature type="region of interest" description="Disordered" evidence="11">
    <location>
        <begin position="196"/>
        <end position="283"/>
    </location>
</feature>
<dbReference type="InterPro" id="IPR042541">
    <property type="entry name" value="BART_sf"/>
</dbReference>
<feature type="coiled-coil region" evidence="10">
    <location>
        <begin position="145"/>
        <end position="180"/>
    </location>
</feature>
<comment type="similarity">
    <text evidence="3">Belongs to the CFAP36 family.</text>
</comment>
<dbReference type="PANTHER" id="PTHR21532:SF0">
    <property type="entry name" value="CILIA- AND FLAGELLA-ASSOCIATED PROTEIN 36"/>
    <property type="match status" value="1"/>
</dbReference>
<evidence type="ECO:0000256" key="9">
    <source>
        <dbReference type="ARBA" id="ARBA00031593"/>
    </source>
</evidence>
<evidence type="ECO:0000313" key="14">
    <source>
        <dbReference type="Proteomes" id="UP000596742"/>
    </source>
</evidence>
<evidence type="ECO:0000256" key="7">
    <source>
        <dbReference type="ARBA" id="ARBA00023069"/>
    </source>
</evidence>
<dbReference type="EMBL" id="UYJE01000972">
    <property type="protein sequence ID" value="VDH98017.1"/>
    <property type="molecule type" value="Genomic_DNA"/>
</dbReference>
<dbReference type="InterPro" id="IPR023379">
    <property type="entry name" value="BART_dom"/>
</dbReference>
<evidence type="ECO:0000256" key="10">
    <source>
        <dbReference type="SAM" id="Coils"/>
    </source>
</evidence>
<dbReference type="InterPro" id="IPR038888">
    <property type="entry name" value="CFAP36"/>
</dbReference>
<feature type="compositionally biased region" description="Basic and acidic residues" evidence="11">
    <location>
        <begin position="330"/>
        <end position="346"/>
    </location>
</feature>
<dbReference type="Gene3D" id="1.20.1520.10">
    <property type="entry name" value="ADP-ribosylation factor-like 2-binding protein, domain"/>
    <property type="match status" value="1"/>
</dbReference>
<dbReference type="Proteomes" id="UP000596742">
    <property type="component" value="Unassembled WGS sequence"/>
</dbReference>
<comment type="subcellular location">
    <subcellularLocation>
        <location evidence="1">Cell projection</location>
        <location evidence="1">Cilium</location>
    </subcellularLocation>
    <subcellularLocation>
        <location evidence="2">Cytoplasm</location>
    </subcellularLocation>
</comment>
<comment type="caution">
    <text evidence="13">The sequence shown here is derived from an EMBL/GenBank/DDBJ whole genome shotgun (WGS) entry which is preliminary data.</text>
</comment>
<evidence type="ECO:0000256" key="6">
    <source>
        <dbReference type="ARBA" id="ARBA00023054"/>
    </source>
</evidence>
<name>A0A8B6C0Q6_MYTGA</name>
<dbReference type="InterPro" id="IPR003903">
    <property type="entry name" value="UIM_dom"/>
</dbReference>
<gene>
    <name evidence="13" type="ORF">MGAL_10B016340</name>
</gene>
<accession>A0A8B6C0Q6</accession>
<keyword evidence="6 10" id="KW-0175">Coiled coil</keyword>
<keyword evidence="14" id="KW-1185">Reference proteome</keyword>
<dbReference type="OrthoDB" id="272687at2759"/>
<evidence type="ECO:0000256" key="4">
    <source>
        <dbReference type="ARBA" id="ARBA00021815"/>
    </source>
</evidence>
<dbReference type="PROSITE" id="PS50330">
    <property type="entry name" value="UIM"/>
    <property type="match status" value="1"/>
</dbReference>
<feature type="compositionally biased region" description="Polar residues" evidence="11">
    <location>
        <begin position="209"/>
        <end position="219"/>
    </location>
</feature>
<dbReference type="PANTHER" id="PTHR21532">
    <property type="entry name" value="PHOSPHODIESTERASE HL"/>
    <property type="match status" value="1"/>
</dbReference>
<evidence type="ECO:0000259" key="12">
    <source>
        <dbReference type="Pfam" id="PF11527"/>
    </source>
</evidence>
<dbReference type="GO" id="GO:0005930">
    <property type="term" value="C:axoneme"/>
    <property type="evidence" value="ECO:0007669"/>
    <property type="project" value="TreeGrafter"/>
</dbReference>
<keyword evidence="5" id="KW-0963">Cytoplasm</keyword>
<dbReference type="Pfam" id="PF11527">
    <property type="entry name" value="ARL2_Bind_BART"/>
    <property type="match status" value="1"/>
</dbReference>
<feature type="compositionally biased region" description="Basic and acidic residues" evidence="11">
    <location>
        <begin position="196"/>
        <end position="205"/>
    </location>
</feature>
<organism evidence="13 14">
    <name type="scientific">Mytilus galloprovincialis</name>
    <name type="common">Mediterranean mussel</name>
    <dbReference type="NCBI Taxonomy" id="29158"/>
    <lineage>
        <taxon>Eukaryota</taxon>
        <taxon>Metazoa</taxon>
        <taxon>Spiralia</taxon>
        <taxon>Lophotrochozoa</taxon>
        <taxon>Mollusca</taxon>
        <taxon>Bivalvia</taxon>
        <taxon>Autobranchia</taxon>
        <taxon>Pteriomorphia</taxon>
        <taxon>Mytilida</taxon>
        <taxon>Mytiloidea</taxon>
        <taxon>Mytilidae</taxon>
        <taxon>Mytilinae</taxon>
        <taxon>Mytilus</taxon>
    </lineage>
</organism>
<evidence type="ECO:0000256" key="1">
    <source>
        <dbReference type="ARBA" id="ARBA00004138"/>
    </source>
</evidence>
<feature type="region of interest" description="Disordered" evidence="11">
    <location>
        <begin position="324"/>
        <end position="384"/>
    </location>
</feature>
<evidence type="ECO:0000256" key="8">
    <source>
        <dbReference type="ARBA" id="ARBA00023273"/>
    </source>
</evidence>
<feature type="compositionally biased region" description="Low complexity" evidence="11">
    <location>
        <begin position="232"/>
        <end position="251"/>
    </location>
</feature>
<dbReference type="AlphaFoldDB" id="A0A8B6C0Q6"/>
<evidence type="ECO:0000256" key="2">
    <source>
        <dbReference type="ARBA" id="ARBA00004496"/>
    </source>
</evidence>
<sequence>MARSDWVYDELLTFLGNPLFQVPVLTFMEANCIIFDPSIEDCKEYREQHTSYHDLINTLLDGFRKDSKLSHEDIINAFKEMNAKDDLKEIFQVIFEMVLAMDDFSMFVRIMTLKNIELQEQVLRMMAKTTGSIPDSFTTAPPKKAKTAEEAEEELLAKVMEQSKKEYEMEEKKRKTMEKEELANVMVLEQNRLQTEKAKEHKKYEQAIQDLSQGSTPTKPVQDKLIALSISQPKPQATQPTQPQPVAQPVTSKPPPAKPVKQTDLKAAPSVIVTPSRDNVSSSEAAANWLAQAKTDIPSSSNAANLNAAHAALSKLSPDELKQRQQYLKQQRDKLVAMKKKEREKQLLAAEQTQPQRPVSARNARSVLQGDQQKKVDPEEEKKLAMRKAIANRLKSELLGNN</sequence>
<evidence type="ECO:0000256" key="11">
    <source>
        <dbReference type="SAM" id="MobiDB-lite"/>
    </source>
</evidence>
<keyword evidence="7" id="KW-0969">Cilium</keyword>
<dbReference type="GO" id="GO:0097546">
    <property type="term" value="C:ciliary base"/>
    <property type="evidence" value="ECO:0007669"/>
    <property type="project" value="TreeGrafter"/>
</dbReference>
<keyword evidence="8" id="KW-0966">Cell projection</keyword>
<proteinExistence type="inferred from homology"/>
<evidence type="ECO:0000256" key="3">
    <source>
        <dbReference type="ARBA" id="ARBA00007460"/>
    </source>
</evidence>